<dbReference type="SUPFAM" id="SSF56672">
    <property type="entry name" value="DNA/RNA polymerases"/>
    <property type="match status" value="1"/>
</dbReference>
<dbReference type="CDD" id="cd00303">
    <property type="entry name" value="retropepsin_like"/>
    <property type="match status" value="1"/>
</dbReference>
<dbReference type="Pfam" id="PF05380">
    <property type="entry name" value="Peptidase_A17"/>
    <property type="match status" value="1"/>
</dbReference>
<sequence>MPELGALKSRRGQLKAKLTRFINHLSNVDKNVEINRTELRCRREKNEDVWQEFEQVQSAIELLLNDEEDEETTNYRMEFENAYFNAISLCDDLMYDRNNEQIESQGNTDVMRNSNMLVPAPQMTASSGGGFCCNNSNAPIQLAAISLPTFSGIYSEWPTYYDIFGVMVHKNDRISDIQRFFHLRASLSGEAAQVIQGIETTAANYSIAWESLIARYNNKKVLIQSHTRGLYELSVINEESKQLRKLIDKLNCHINALESLGENPRGWGSMLIHLITSKLDISTIKAWETIAPKDEIPPIQVLIQFLEKRFKIVEAVESVSQMNIKESSDSKGNKKINKGYPKEKTYYSFAATDMTKCYNCNLPHTIYKCPAFLALSVPDRINKVNALKLCKICMRPHNDKKCLGKKCFKCHKAHNTMLHLNASKDGEENKSNTMTAAGNDNSNTSRSDNEIIPVTAHSTVAATAAAPDKHVMLSTAVIKVYDKMGNAIHCRALLDSGSQNNFVTKYMAQTLQLGRNKIKSDVSGIGQSVHTITSAVTVKIRSRTSDYEKTISCLILPRLTNDIPAQVIDPKRINVPDNIVLADNAYNKPQKIDMLLGNELFFDLMRPGQIKSSSAGPIIQETRLGWIIAGPIPKCKNNIDRGNITLLSEIVVNNLEDQISKFWRLETVLNDKTNYTMEEKACQAYFNQTVRQGVDGKFIVKLPFKTEIKEIGNSYPAALRRFFSLEKRFKFNPVLKLEYSKFMKEYIELNHMDVVLENEEEKIGVNDYFLPHHAVINTNSTTTRLRVVFDASCKTDIGLSLNDALLKGPTIQEELITILARFRKHKFAFSADVSKMYRQIWVDPQQRSYQKIIWRANPEEPLRTYRLNTVTYGTVPASFLATGCLAKLAEKEYHMFPDACDVIKSDFYMDDYLGGADTKDNALRLRNSLIEVMLRGGFPLRKWMSNSSELLADMPNIGNKSMTIMELENKMTKILGLLWCPERDVFKYKIEITTLNDLPVTKRDILSQIASLFDPLGLVGPIVIRAKILMQKLWQLQCDWDKPVPIVIQKEWKSYVSSLNYLRELEIPRYLGTETDYEIQIHGFADASLLAYGACLYIRCSSNKNVHVTKLICAKSKIAPLKIISLPRLELCAAVILARLANKVLPKLKLNIKNKYFWTDSSITLAWITSPSSKWKTFVAHRVSEIQDMTRLNEWNHVSTQDNPADLISRGCGADQIINNDLWWEGPHWLADNSENWPKSKINVNAGIIPEAKEKITLLIEPVNENLIKNYSSWNKLLRVFAYCLRFIKIRVKKLEVIGPIQLEELRAAEIAVIKITQSYYWSSEINGLINNSILPNNSKLRNLQPFLENGIMRVGGRLKNALYLDQFQRSPILIPQNSAIANLILQNEHEKLMHAGPQAMLANTRLKYWIIGGRNTARHIFHKCIKCFRLRPIIVEPIMGNLPAERLEPCRAFKKCGVDFAGPITIKTSLRKKAAVTKGYICVFVCFSTRAVHIELVSDLTSDAFLNALKRFIGRRGVCSDIYSDNATNFVGANKKLSELKCLFQSATHLDKMYNALATEGINWHFIPPRSPHFGGLWEASVKSIKTHLYRVLGESHLTYEELNTILIKIEAVLNSRPLTPLSSDPMDATPLTPAHFLIGEPTCSVPEPDLSSVPDNRLKRWQRVTRLTQCLWKRWNDEYLSQLQTRKKWLSNKGPNLSVGTLVLIKEDNITPLSWSLGRVVRVQAGADGVVRVATVLSRGKEVKRSVRKLCPLPFEGNV</sequence>
<dbReference type="CDD" id="cd01644">
    <property type="entry name" value="RT_pepA17"/>
    <property type="match status" value="1"/>
</dbReference>
<gene>
    <name evidence="3" type="ORF">MEUPH1_LOCUS5992</name>
</gene>
<dbReference type="GO" id="GO:0071897">
    <property type="term" value="P:DNA biosynthetic process"/>
    <property type="evidence" value="ECO:0007669"/>
    <property type="project" value="UniProtKB-ARBA"/>
</dbReference>
<dbReference type="InterPro" id="IPR012337">
    <property type="entry name" value="RNaseH-like_sf"/>
</dbReference>
<feature type="region of interest" description="Disordered" evidence="1">
    <location>
        <begin position="422"/>
        <end position="446"/>
    </location>
</feature>
<dbReference type="PROSITE" id="PS50994">
    <property type="entry name" value="INTEGRASE"/>
    <property type="match status" value="1"/>
</dbReference>
<dbReference type="InterPro" id="IPR008042">
    <property type="entry name" value="Retrotrans_Pao"/>
</dbReference>
<dbReference type="InterPro" id="IPR001584">
    <property type="entry name" value="Integrase_cat-core"/>
</dbReference>
<dbReference type="InterPro" id="IPR036397">
    <property type="entry name" value="RNaseH_sf"/>
</dbReference>
<dbReference type="Pfam" id="PF03564">
    <property type="entry name" value="DUF1759"/>
    <property type="match status" value="1"/>
</dbReference>
<evidence type="ECO:0000313" key="4">
    <source>
        <dbReference type="Proteomes" id="UP001160148"/>
    </source>
</evidence>
<proteinExistence type="predicted"/>
<dbReference type="Proteomes" id="UP001160148">
    <property type="component" value="Unassembled WGS sequence"/>
</dbReference>
<dbReference type="GO" id="GO:0015074">
    <property type="term" value="P:DNA integration"/>
    <property type="evidence" value="ECO:0007669"/>
    <property type="project" value="InterPro"/>
</dbReference>
<dbReference type="Gene3D" id="3.30.420.10">
    <property type="entry name" value="Ribonuclease H-like superfamily/Ribonuclease H"/>
    <property type="match status" value="1"/>
</dbReference>
<dbReference type="EMBL" id="CARXXK010000001">
    <property type="protein sequence ID" value="CAI6349431.1"/>
    <property type="molecule type" value="Genomic_DNA"/>
</dbReference>
<dbReference type="InterPro" id="IPR021109">
    <property type="entry name" value="Peptidase_aspartic_dom_sf"/>
</dbReference>
<accession>A0AAV0VYW1</accession>
<dbReference type="SUPFAM" id="SSF53098">
    <property type="entry name" value="Ribonuclease H-like"/>
    <property type="match status" value="1"/>
</dbReference>
<dbReference type="InterPro" id="IPR043502">
    <property type="entry name" value="DNA/RNA_pol_sf"/>
</dbReference>
<dbReference type="InterPro" id="IPR005312">
    <property type="entry name" value="DUF1759"/>
</dbReference>
<dbReference type="InterPro" id="IPR040676">
    <property type="entry name" value="DUF5641"/>
</dbReference>
<organism evidence="3 4">
    <name type="scientific">Macrosiphum euphorbiae</name>
    <name type="common">potato aphid</name>
    <dbReference type="NCBI Taxonomy" id="13131"/>
    <lineage>
        <taxon>Eukaryota</taxon>
        <taxon>Metazoa</taxon>
        <taxon>Ecdysozoa</taxon>
        <taxon>Arthropoda</taxon>
        <taxon>Hexapoda</taxon>
        <taxon>Insecta</taxon>
        <taxon>Pterygota</taxon>
        <taxon>Neoptera</taxon>
        <taxon>Paraneoptera</taxon>
        <taxon>Hemiptera</taxon>
        <taxon>Sternorrhyncha</taxon>
        <taxon>Aphidomorpha</taxon>
        <taxon>Aphidoidea</taxon>
        <taxon>Aphididae</taxon>
        <taxon>Macrosiphini</taxon>
        <taxon>Macrosiphum</taxon>
    </lineage>
</organism>
<dbReference type="GO" id="GO:0042575">
    <property type="term" value="C:DNA polymerase complex"/>
    <property type="evidence" value="ECO:0007669"/>
    <property type="project" value="UniProtKB-ARBA"/>
</dbReference>
<dbReference type="Pfam" id="PF18701">
    <property type="entry name" value="DUF5641"/>
    <property type="match status" value="1"/>
</dbReference>
<protein>
    <recommendedName>
        <fullName evidence="2">Integrase catalytic domain-containing protein</fullName>
    </recommendedName>
</protein>
<feature type="compositionally biased region" description="Polar residues" evidence="1">
    <location>
        <begin position="431"/>
        <end position="446"/>
    </location>
</feature>
<reference evidence="3 4" key="1">
    <citation type="submission" date="2023-01" db="EMBL/GenBank/DDBJ databases">
        <authorList>
            <person name="Whitehead M."/>
        </authorList>
    </citation>
    <scope>NUCLEOTIDE SEQUENCE [LARGE SCALE GENOMIC DNA]</scope>
</reference>
<dbReference type="PANTHER" id="PTHR47331">
    <property type="entry name" value="PHD-TYPE DOMAIN-CONTAINING PROTEIN"/>
    <property type="match status" value="1"/>
</dbReference>
<evidence type="ECO:0000259" key="2">
    <source>
        <dbReference type="PROSITE" id="PS50994"/>
    </source>
</evidence>
<comment type="caution">
    <text evidence="3">The sequence shown here is derived from an EMBL/GenBank/DDBJ whole genome shotgun (WGS) entry which is preliminary data.</text>
</comment>
<name>A0AAV0VYW1_9HEMI</name>
<evidence type="ECO:0000313" key="3">
    <source>
        <dbReference type="EMBL" id="CAI6349431.1"/>
    </source>
</evidence>
<dbReference type="PANTHER" id="PTHR47331:SF1">
    <property type="entry name" value="GAG-LIKE PROTEIN"/>
    <property type="match status" value="1"/>
</dbReference>
<dbReference type="Gene3D" id="2.40.70.10">
    <property type="entry name" value="Acid Proteases"/>
    <property type="match status" value="1"/>
</dbReference>
<evidence type="ECO:0000256" key="1">
    <source>
        <dbReference type="SAM" id="MobiDB-lite"/>
    </source>
</evidence>
<dbReference type="GO" id="GO:0003676">
    <property type="term" value="F:nucleic acid binding"/>
    <property type="evidence" value="ECO:0007669"/>
    <property type="project" value="InterPro"/>
</dbReference>
<feature type="domain" description="Integrase catalytic" evidence="2">
    <location>
        <begin position="1446"/>
        <end position="1643"/>
    </location>
</feature>
<keyword evidence="4" id="KW-1185">Reference proteome</keyword>